<evidence type="ECO:0000313" key="5">
    <source>
        <dbReference type="Proteomes" id="UP000332515"/>
    </source>
</evidence>
<dbReference type="CDD" id="cd02138">
    <property type="entry name" value="TdsD-like"/>
    <property type="match status" value="1"/>
</dbReference>
<proteinExistence type="inferred from homology"/>
<feature type="domain" description="Nitroreductase" evidence="3">
    <location>
        <begin position="15"/>
        <end position="59"/>
    </location>
</feature>
<dbReference type="Pfam" id="PF00881">
    <property type="entry name" value="Nitroreductase"/>
    <property type="match status" value="1"/>
</dbReference>
<dbReference type="PANTHER" id="PTHR43673:SF10">
    <property type="entry name" value="NADH DEHYDROGENASE_NAD(P)H NITROREDUCTASE XCC3605-RELATED"/>
    <property type="match status" value="1"/>
</dbReference>
<name>A0A6A7XZY0_9HYPH</name>
<dbReference type="PANTHER" id="PTHR43673">
    <property type="entry name" value="NAD(P)H NITROREDUCTASE YDGI-RELATED"/>
    <property type="match status" value="1"/>
</dbReference>
<dbReference type="Proteomes" id="UP000332515">
    <property type="component" value="Unassembled WGS sequence"/>
</dbReference>
<sequence length="191" mass="20722">MKKTAAAEHPIHEVIAERWSARAFDPVRPVGIEAVETILEAARWAASAMNAQPWAFVYALRGEPGFSAIFDALVPGNHPWNENAAGFIVGIAQVKNAEGQPYIYGPYDLGQAMAQATLQASILGLAWHQMAGFDGAKLTASLGIPDGYQPYVVASFAWPGVAENLPEPYKSRETAPRTRKPLAEIARHGKW</sequence>
<evidence type="ECO:0000256" key="1">
    <source>
        <dbReference type="ARBA" id="ARBA00007118"/>
    </source>
</evidence>
<organism evidence="4 5">
    <name type="scientific">Segnochrobactrum spirostomi</name>
    <dbReference type="NCBI Taxonomy" id="2608987"/>
    <lineage>
        <taxon>Bacteria</taxon>
        <taxon>Pseudomonadati</taxon>
        <taxon>Pseudomonadota</taxon>
        <taxon>Alphaproteobacteria</taxon>
        <taxon>Hyphomicrobiales</taxon>
        <taxon>Segnochrobactraceae</taxon>
        <taxon>Segnochrobactrum</taxon>
    </lineage>
</organism>
<keyword evidence="5" id="KW-1185">Reference proteome</keyword>
<protein>
    <submittedName>
        <fullName evidence="4">Nitroreductase</fullName>
    </submittedName>
</protein>
<keyword evidence="2" id="KW-0560">Oxidoreductase</keyword>
<gene>
    <name evidence="4" type="ORF">F0357_03730</name>
</gene>
<comment type="similarity">
    <text evidence="1">Belongs to the nitroreductase family.</text>
</comment>
<dbReference type="RefSeq" id="WP_153478902.1">
    <property type="nucleotide sequence ID" value="NZ_VWNA01000001.1"/>
</dbReference>
<dbReference type="Gene3D" id="3.40.109.10">
    <property type="entry name" value="NADH Oxidase"/>
    <property type="match status" value="1"/>
</dbReference>
<reference evidence="4 5" key="1">
    <citation type="submission" date="2019-09" db="EMBL/GenBank/DDBJ databases">
        <title>Segnochrobactrum spirostomi gen. nov., sp. nov., isolated from the ciliate Spirostomum cf. yagiui and description of a novel family, Segnochrobactraceae fam. nov. within the order Rhizobiales of the class Alphaproteobacteria.</title>
        <authorList>
            <person name="Akter S."/>
            <person name="Shazib S.U.A."/>
            <person name="Shin M.K."/>
        </authorList>
    </citation>
    <scope>NUCLEOTIDE SEQUENCE [LARGE SCALE GENOMIC DNA]</scope>
    <source>
        <strain evidence="4 5">Sp-1</strain>
    </source>
</reference>
<dbReference type="InterPro" id="IPR029479">
    <property type="entry name" value="Nitroreductase"/>
</dbReference>
<dbReference type="GO" id="GO:0016491">
    <property type="term" value="F:oxidoreductase activity"/>
    <property type="evidence" value="ECO:0007669"/>
    <property type="project" value="UniProtKB-KW"/>
</dbReference>
<evidence type="ECO:0000313" key="4">
    <source>
        <dbReference type="EMBL" id="MQT11798.1"/>
    </source>
</evidence>
<dbReference type="EMBL" id="VWNA01000001">
    <property type="protein sequence ID" value="MQT11798.1"/>
    <property type="molecule type" value="Genomic_DNA"/>
</dbReference>
<comment type="caution">
    <text evidence="4">The sequence shown here is derived from an EMBL/GenBank/DDBJ whole genome shotgun (WGS) entry which is preliminary data.</text>
</comment>
<dbReference type="AlphaFoldDB" id="A0A6A7XZY0"/>
<accession>A0A6A7XZY0</accession>
<dbReference type="InterPro" id="IPR000415">
    <property type="entry name" value="Nitroreductase-like"/>
</dbReference>
<evidence type="ECO:0000259" key="3">
    <source>
        <dbReference type="Pfam" id="PF00881"/>
    </source>
</evidence>
<evidence type="ECO:0000256" key="2">
    <source>
        <dbReference type="ARBA" id="ARBA00023002"/>
    </source>
</evidence>
<dbReference type="SUPFAM" id="SSF55469">
    <property type="entry name" value="FMN-dependent nitroreductase-like"/>
    <property type="match status" value="1"/>
</dbReference>